<accession>A0A0F9B378</accession>
<sequence length="78" mass="9236">FRDYFDQLPSKQWIEERRVSFMIINDDVCLSPNISYEKIDVLPLNEEESNQKVPLDSEITTFGILNRIEKKKGNLDLF</sequence>
<name>A0A0F9B378_9ZZZZ</name>
<protein>
    <submittedName>
        <fullName evidence="1">Uncharacterized protein</fullName>
    </submittedName>
</protein>
<comment type="caution">
    <text evidence="1">The sequence shown here is derived from an EMBL/GenBank/DDBJ whole genome shotgun (WGS) entry which is preliminary data.</text>
</comment>
<dbReference type="EMBL" id="LAZR01042966">
    <property type="protein sequence ID" value="KKL08222.1"/>
    <property type="molecule type" value="Genomic_DNA"/>
</dbReference>
<organism evidence="1">
    <name type="scientific">marine sediment metagenome</name>
    <dbReference type="NCBI Taxonomy" id="412755"/>
    <lineage>
        <taxon>unclassified sequences</taxon>
        <taxon>metagenomes</taxon>
        <taxon>ecological metagenomes</taxon>
    </lineage>
</organism>
<gene>
    <name evidence="1" type="ORF">LCGC14_2578010</name>
</gene>
<proteinExistence type="predicted"/>
<evidence type="ECO:0000313" key="1">
    <source>
        <dbReference type="EMBL" id="KKL08222.1"/>
    </source>
</evidence>
<feature type="non-terminal residue" evidence="1">
    <location>
        <position position="1"/>
    </location>
</feature>
<reference evidence="1" key="1">
    <citation type="journal article" date="2015" name="Nature">
        <title>Complex archaea that bridge the gap between prokaryotes and eukaryotes.</title>
        <authorList>
            <person name="Spang A."/>
            <person name="Saw J.H."/>
            <person name="Jorgensen S.L."/>
            <person name="Zaremba-Niedzwiedzka K."/>
            <person name="Martijn J."/>
            <person name="Lind A.E."/>
            <person name="van Eijk R."/>
            <person name="Schleper C."/>
            <person name="Guy L."/>
            <person name="Ettema T.J."/>
        </authorList>
    </citation>
    <scope>NUCLEOTIDE SEQUENCE</scope>
</reference>
<dbReference type="AlphaFoldDB" id="A0A0F9B378"/>